<dbReference type="AlphaFoldDB" id="A0A110B621"/>
<evidence type="ECO:0000313" key="6">
    <source>
        <dbReference type="EMBL" id="BAU55198.1"/>
    </source>
</evidence>
<dbReference type="Gene3D" id="2.40.30.170">
    <property type="match status" value="1"/>
</dbReference>
<comment type="subcellular location">
    <subcellularLocation>
        <location evidence="1">Membrane</location>
        <topology evidence="1">Single-pass membrane protein</topology>
    </subcellularLocation>
</comment>
<proteinExistence type="predicted"/>
<dbReference type="Gene3D" id="2.40.50.100">
    <property type="match status" value="1"/>
</dbReference>
<evidence type="ECO:0000256" key="2">
    <source>
        <dbReference type="ARBA" id="ARBA00022692"/>
    </source>
</evidence>
<organism evidence="6 7">
    <name type="scientific">Mucilaginibacter gotjawali</name>
    <dbReference type="NCBI Taxonomy" id="1550579"/>
    <lineage>
        <taxon>Bacteria</taxon>
        <taxon>Pseudomonadati</taxon>
        <taxon>Bacteroidota</taxon>
        <taxon>Sphingobacteriia</taxon>
        <taxon>Sphingobacteriales</taxon>
        <taxon>Sphingobacteriaceae</taxon>
        <taxon>Mucilaginibacter</taxon>
    </lineage>
</organism>
<keyword evidence="4" id="KW-0472">Membrane</keyword>
<evidence type="ECO:0000256" key="4">
    <source>
        <dbReference type="ARBA" id="ARBA00023136"/>
    </source>
</evidence>
<gene>
    <name evidence="6" type="ORF">MgSA37_03379</name>
</gene>
<evidence type="ECO:0000256" key="3">
    <source>
        <dbReference type="ARBA" id="ARBA00022989"/>
    </source>
</evidence>
<dbReference type="KEGG" id="mgot:MgSA37_03379"/>
<dbReference type="RefSeq" id="WP_096353421.1">
    <property type="nucleotide sequence ID" value="NZ_AP017313.1"/>
</dbReference>
<evidence type="ECO:0000313" key="7">
    <source>
        <dbReference type="Proteomes" id="UP000218263"/>
    </source>
</evidence>
<dbReference type="OrthoDB" id="7057889at2"/>
<evidence type="ECO:0000256" key="1">
    <source>
        <dbReference type="ARBA" id="ARBA00004167"/>
    </source>
</evidence>
<dbReference type="PANTHER" id="PTHR30386:SF26">
    <property type="entry name" value="TRANSPORT PROTEIN COMB"/>
    <property type="match status" value="1"/>
</dbReference>
<keyword evidence="3" id="KW-1133">Transmembrane helix</keyword>
<dbReference type="GO" id="GO:0016020">
    <property type="term" value="C:membrane"/>
    <property type="evidence" value="ECO:0007669"/>
    <property type="project" value="UniProtKB-SubCell"/>
</dbReference>
<dbReference type="Pfam" id="PF26002">
    <property type="entry name" value="Beta-barrel_AprE"/>
    <property type="match status" value="1"/>
</dbReference>
<dbReference type="InterPro" id="IPR058982">
    <property type="entry name" value="Beta-barrel_AprE"/>
</dbReference>
<dbReference type="PANTHER" id="PTHR30386">
    <property type="entry name" value="MEMBRANE FUSION SUBUNIT OF EMRAB-TOLC MULTIDRUG EFFLUX PUMP"/>
    <property type="match status" value="1"/>
</dbReference>
<keyword evidence="2" id="KW-0812">Transmembrane</keyword>
<reference evidence="6 7" key="1">
    <citation type="submission" date="2015-12" db="EMBL/GenBank/DDBJ databases">
        <title>Genome sequence of Mucilaginibacter gotjawali.</title>
        <authorList>
            <person name="Lee J.S."/>
            <person name="Lee K.C."/>
            <person name="Kim K.K."/>
            <person name="Lee B.W."/>
        </authorList>
    </citation>
    <scope>NUCLEOTIDE SEQUENCE [LARGE SCALE GENOMIC DNA]</scope>
    <source>
        <strain evidence="6 7">SA3-7</strain>
    </source>
</reference>
<dbReference type="EMBL" id="AP017313">
    <property type="protein sequence ID" value="BAU55198.1"/>
    <property type="molecule type" value="Genomic_DNA"/>
</dbReference>
<keyword evidence="7" id="KW-1185">Reference proteome</keyword>
<dbReference type="InterPro" id="IPR050739">
    <property type="entry name" value="MFP"/>
</dbReference>
<dbReference type="Proteomes" id="UP000218263">
    <property type="component" value="Chromosome"/>
</dbReference>
<name>A0A110B621_9SPHI</name>
<feature type="domain" description="AprE-like beta-barrel" evidence="5">
    <location>
        <begin position="332"/>
        <end position="414"/>
    </location>
</feature>
<dbReference type="PRINTS" id="PR01490">
    <property type="entry name" value="RTXTOXIND"/>
</dbReference>
<accession>A0A110B621</accession>
<protein>
    <recommendedName>
        <fullName evidence="5">AprE-like beta-barrel domain-containing protein</fullName>
    </recommendedName>
</protein>
<evidence type="ECO:0000259" key="5">
    <source>
        <dbReference type="Pfam" id="PF26002"/>
    </source>
</evidence>
<sequence>MPSIYTDPDIRVRHTDDMQDIITAVPSWLLRWGITVFFGILVLIIGLAALVKYPDIVNATLKIDSPDSPKPIVSKISGKLVKLLVTENQTVTGGQSLAYLESTANHQKVLTLLTNLKELQQQMLENSAKNSIYFNEADNTQFGELQSAYQVFYQEYLAYRSSVNNGFLVKKKVYLQKDLDFLSKQQKQLNAEKTIQQKDFELAADEYHMHKKLEEERVETPAELRQEESKYLAKKSALLQTESAIITGDNNYAAKQSDVTELDNQMQEEKAKFLQALNSLISTAEDWKSKYVLTAAQPGKLIFAGIIQVNQVLTPGQEIFYLDPGNEGYFGEMAITQSNMGKVKEGQQVLVKLRSYPFEEYGMIKGRIKYISEVPYKDSVFISKVDFKAGGATDMHRPIHLKQGMMADAEIITQDATIMQRITRTFFKILDKK</sequence>